<keyword evidence="8 11" id="KW-1133">Transmembrane helix</keyword>
<feature type="transmembrane region" description="Helical" evidence="11">
    <location>
        <begin position="30"/>
        <end position="49"/>
    </location>
</feature>
<keyword evidence="5" id="KW-0547">Nucleotide-binding</keyword>
<feature type="transmembrane region" description="Helical" evidence="11">
    <location>
        <begin position="172"/>
        <end position="190"/>
    </location>
</feature>
<dbReference type="PROSITE" id="PS50893">
    <property type="entry name" value="ABC_TRANSPORTER_2"/>
    <property type="match status" value="1"/>
</dbReference>
<dbReference type="PROSITE" id="PS50929">
    <property type="entry name" value="ABC_TM1F"/>
    <property type="match status" value="1"/>
</dbReference>
<gene>
    <name evidence="14" type="primary">msbA</name>
    <name evidence="14" type="ORF">NBRC116591_17660</name>
</gene>
<keyword evidence="10 11" id="KW-0472">Membrane</keyword>
<evidence type="ECO:0000256" key="7">
    <source>
        <dbReference type="ARBA" id="ARBA00022967"/>
    </source>
</evidence>
<keyword evidence="2" id="KW-0813">Transport</keyword>
<reference evidence="14 15" key="1">
    <citation type="submission" date="2024-04" db="EMBL/GenBank/DDBJ databases">
        <title>Draft genome sequence of Sessilibacter corallicola NBRC 116591.</title>
        <authorList>
            <person name="Miyakawa T."/>
            <person name="Kusuya Y."/>
            <person name="Miura T."/>
        </authorList>
    </citation>
    <scope>NUCLEOTIDE SEQUENCE [LARGE SCALE GENOMIC DNA]</scope>
    <source>
        <strain evidence="14 15">KU-00831-HH</strain>
    </source>
</reference>
<proteinExistence type="predicted"/>
<feature type="transmembrane region" description="Helical" evidence="11">
    <location>
        <begin position="69"/>
        <end position="89"/>
    </location>
</feature>
<sequence>MNQQVDDPRASQSSWQIYKRLLGYLKSHKLKFGLSILGFLIYSLTQASFGYVIEQFIKALQDSSEKGLYFVPILVVVLAFIRGASYFLANYSMSLVSLAVVNDLRKNLFAKILYLPSKYFDDRNSAEMVAIITFNINQVSSSASNAVKTIFREGFTVIALLVYLFYKNWQLTSIFLITAPFMAGIVTLASRRFRKLSKRIQSSMGDIAHVANEAISGYRLVRGYGGEDYERQRFFEGSERNTTQGNKFNLVHSLQTPVLQFILACALAGVMLLVLIINGTPEEHVAYIVMAGLLARPIRALTQVSGMIQKGITAAESVFDVLDADSEVNKGDYKTDRVNGELTFKQVNFQYSEGSGLALKDINLTIRAGETVALVGKSGSGKTTLAALISRYYEPNSGDILLDGKSLPEYELTNLREHLALVSQNITLFNCSVAENIAYGHLANATREEIVEAARAAHALEFIEQLPEGFDTVIGEDGTRLSGGQRQRIAIARALLKNAPVLILDEATSALDTESERAIQSALEALMRDRTTIVIAHRLSTIETADRIVVMGKGEILESGSHAQLLEKQGAYAQLHASQQLD</sequence>
<dbReference type="CDD" id="cd18552">
    <property type="entry name" value="ABC_6TM_MsbA_like"/>
    <property type="match status" value="1"/>
</dbReference>
<dbReference type="InterPro" id="IPR011527">
    <property type="entry name" value="ABC1_TM_dom"/>
</dbReference>
<dbReference type="Gene3D" id="3.40.50.300">
    <property type="entry name" value="P-loop containing nucleotide triphosphate hydrolases"/>
    <property type="match status" value="1"/>
</dbReference>
<dbReference type="SUPFAM" id="SSF52540">
    <property type="entry name" value="P-loop containing nucleoside triphosphate hydrolases"/>
    <property type="match status" value="1"/>
</dbReference>
<evidence type="ECO:0000256" key="9">
    <source>
        <dbReference type="ARBA" id="ARBA00023055"/>
    </source>
</evidence>
<comment type="subcellular location">
    <subcellularLocation>
        <location evidence="1">Cell membrane</location>
        <topology evidence="1">Multi-pass membrane protein</topology>
    </subcellularLocation>
</comment>
<keyword evidence="4 11" id="KW-0812">Transmembrane</keyword>
<dbReference type="PROSITE" id="PS00211">
    <property type="entry name" value="ABC_TRANSPORTER_1"/>
    <property type="match status" value="1"/>
</dbReference>
<evidence type="ECO:0000256" key="1">
    <source>
        <dbReference type="ARBA" id="ARBA00004651"/>
    </source>
</evidence>
<feature type="transmembrane region" description="Helical" evidence="11">
    <location>
        <begin position="258"/>
        <end position="278"/>
    </location>
</feature>
<evidence type="ECO:0000256" key="4">
    <source>
        <dbReference type="ARBA" id="ARBA00022692"/>
    </source>
</evidence>
<dbReference type="EMBL" id="BAABWN010000005">
    <property type="protein sequence ID" value="GAA6167955.1"/>
    <property type="molecule type" value="Genomic_DNA"/>
</dbReference>
<evidence type="ECO:0000256" key="6">
    <source>
        <dbReference type="ARBA" id="ARBA00022840"/>
    </source>
</evidence>
<keyword evidence="3" id="KW-1003">Cell membrane</keyword>
<evidence type="ECO:0000256" key="3">
    <source>
        <dbReference type="ARBA" id="ARBA00022475"/>
    </source>
</evidence>
<dbReference type="Pfam" id="PF00005">
    <property type="entry name" value="ABC_tran"/>
    <property type="match status" value="1"/>
</dbReference>
<evidence type="ECO:0000259" key="12">
    <source>
        <dbReference type="PROSITE" id="PS50893"/>
    </source>
</evidence>
<keyword evidence="6" id="KW-0067">ATP-binding</keyword>
<evidence type="ECO:0000313" key="14">
    <source>
        <dbReference type="EMBL" id="GAA6167955.1"/>
    </source>
</evidence>
<accession>A0ABQ0A8K9</accession>
<dbReference type="InterPro" id="IPR003593">
    <property type="entry name" value="AAA+_ATPase"/>
</dbReference>
<evidence type="ECO:0000313" key="15">
    <source>
        <dbReference type="Proteomes" id="UP001465153"/>
    </source>
</evidence>
<evidence type="ECO:0000256" key="11">
    <source>
        <dbReference type="SAM" id="Phobius"/>
    </source>
</evidence>
<keyword evidence="7" id="KW-1278">Translocase</keyword>
<dbReference type="InterPro" id="IPR027417">
    <property type="entry name" value="P-loop_NTPase"/>
</dbReference>
<dbReference type="NCBIfam" id="TIGR02203">
    <property type="entry name" value="MsbA_lipidA"/>
    <property type="match status" value="1"/>
</dbReference>
<dbReference type="RefSeq" id="WP_353302612.1">
    <property type="nucleotide sequence ID" value="NZ_BAABWN010000005.1"/>
</dbReference>
<evidence type="ECO:0000256" key="8">
    <source>
        <dbReference type="ARBA" id="ARBA00022989"/>
    </source>
</evidence>
<dbReference type="Pfam" id="PF00664">
    <property type="entry name" value="ABC_membrane"/>
    <property type="match status" value="1"/>
</dbReference>
<dbReference type="SUPFAM" id="SSF90123">
    <property type="entry name" value="ABC transporter transmembrane region"/>
    <property type="match status" value="1"/>
</dbReference>
<dbReference type="PANTHER" id="PTHR43394:SF1">
    <property type="entry name" value="ATP-BINDING CASSETTE SUB-FAMILY B MEMBER 10, MITOCHONDRIAL"/>
    <property type="match status" value="1"/>
</dbReference>
<dbReference type="InterPro" id="IPR017871">
    <property type="entry name" value="ABC_transporter-like_CS"/>
</dbReference>
<dbReference type="InterPro" id="IPR011917">
    <property type="entry name" value="ABC_transpr_lipidA"/>
</dbReference>
<feature type="domain" description="ABC transporter" evidence="12">
    <location>
        <begin position="342"/>
        <end position="578"/>
    </location>
</feature>
<dbReference type="InterPro" id="IPR039421">
    <property type="entry name" value="Type_1_exporter"/>
</dbReference>
<dbReference type="InterPro" id="IPR036640">
    <property type="entry name" value="ABC1_TM_sf"/>
</dbReference>
<evidence type="ECO:0000259" key="13">
    <source>
        <dbReference type="PROSITE" id="PS50929"/>
    </source>
</evidence>
<keyword evidence="15" id="KW-1185">Reference proteome</keyword>
<feature type="domain" description="ABC transmembrane type-1" evidence="13">
    <location>
        <begin position="34"/>
        <end position="310"/>
    </location>
</feature>
<evidence type="ECO:0000256" key="10">
    <source>
        <dbReference type="ARBA" id="ARBA00023136"/>
    </source>
</evidence>
<keyword evidence="9" id="KW-0445">Lipid transport</keyword>
<dbReference type="Proteomes" id="UP001465153">
    <property type="component" value="Unassembled WGS sequence"/>
</dbReference>
<dbReference type="InterPro" id="IPR003439">
    <property type="entry name" value="ABC_transporter-like_ATP-bd"/>
</dbReference>
<dbReference type="PANTHER" id="PTHR43394">
    <property type="entry name" value="ATP-DEPENDENT PERMEASE MDL1, MITOCHONDRIAL"/>
    <property type="match status" value="1"/>
</dbReference>
<dbReference type="SMART" id="SM00382">
    <property type="entry name" value="AAA"/>
    <property type="match status" value="1"/>
</dbReference>
<comment type="caution">
    <text evidence="14">The sequence shown here is derived from an EMBL/GenBank/DDBJ whole genome shotgun (WGS) entry which is preliminary data.</text>
</comment>
<evidence type="ECO:0000256" key="5">
    <source>
        <dbReference type="ARBA" id="ARBA00022741"/>
    </source>
</evidence>
<name>A0ABQ0A8K9_9GAMM</name>
<organism evidence="14 15">
    <name type="scientific">Sessilibacter corallicola</name>
    <dbReference type="NCBI Taxonomy" id="2904075"/>
    <lineage>
        <taxon>Bacteria</taxon>
        <taxon>Pseudomonadati</taxon>
        <taxon>Pseudomonadota</taxon>
        <taxon>Gammaproteobacteria</taxon>
        <taxon>Cellvibrionales</taxon>
        <taxon>Cellvibrionaceae</taxon>
        <taxon>Sessilibacter</taxon>
    </lineage>
</organism>
<protein>
    <submittedName>
        <fullName evidence="14">Lipid A export permease/ATP-binding protein MsbA</fullName>
    </submittedName>
</protein>
<evidence type="ECO:0000256" key="2">
    <source>
        <dbReference type="ARBA" id="ARBA00022448"/>
    </source>
</evidence>
<dbReference type="Gene3D" id="1.20.1560.10">
    <property type="entry name" value="ABC transporter type 1, transmembrane domain"/>
    <property type="match status" value="1"/>
</dbReference>